<reference evidence="3 4" key="1">
    <citation type="submission" date="2018-11" db="EMBL/GenBank/DDBJ databases">
        <authorList>
            <person name="Li F."/>
        </authorList>
    </citation>
    <scope>NUCLEOTIDE SEQUENCE [LARGE SCALE GENOMIC DNA]</scope>
    <source>
        <strain evidence="3 4">Gsoil 097</strain>
    </source>
</reference>
<dbReference type="AlphaFoldDB" id="A0A3N0CGD9"/>
<evidence type="ECO:0000256" key="2">
    <source>
        <dbReference type="ARBA" id="ARBA00022801"/>
    </source>
</evidence>
<dbReference type="Proteomes" id="UP000267128">
    <property type="component" value="Unassembled WGS sequence"/>
</dbReference>
<evidence type="ECO:0000313" key="3">
    <source>
        <dbReference type="EMBL" id="RNL62508.1"/>
    </source>
</evidence>
<proteinExistence type="inferred from homology"/>
<dbReference type="SUPFAM" id="SSF53474">
    <property type="entry name" value="alpha/beta-Hydrolases"/>
    <property type="match status" value="1"/>
</dbReference>
<sequence length="384" mass="43217">MDDQLKHHISMMFYGMSDLGECLEVARTIRLHDEESWVSSWSAMARTLQGRAEDSERNGHRISAGDQYLRASTYWRASLMHFTEPEDPRTREYALTSYACYDKYLELSGYPGERLEIPYEDSFLPAYLYRSPHATGPAPLIIFHQGRDAWPEDTRWVYDNAIRRGYHCLAVQGPGQGMALRVNNLPFRYDWENVITPVVDFALELDGIDPERLALMGLSFGGYLAPRAAVFEKRIKLLIADPGVLDWGGSIRQNLGAELSAAFDQGPEAYNAASARAQEVSPLHAWGIRDFLWKHGVDNPYDLTVELDKCDLTGIADQIECPTLIMDGVTELFSVGEGQKLFEALTCEKEYLVLDESTTAQLHCQNGANATAAESLYAWIDGRL</sequence>
<dbReference type="EMBL" id="RJSE01000007">
    <property type="protein sequence ID" value="RNL62508.1"/>
    <property type="molecule type" value="Genomic_DNA"/>
</dbReference>
<dbReference type="Pfam" id="PF06500">
    <property type="entry name" value="FrsA-like"/>
    <property type="match status" value="1"/>
</dbReference>
<dbReference type="InterPro" id="IPR050261">
    <property type="entry name" value="FrsA_esterase"/>
</dbReference>
<evidence type="ECO:0000313" key="4">
    <source>
        <dbReference type="Proteomes" id="UP000267128"/>
    </source>
</evidence>
<name>A0A3N0CGD9_9ACTN</name>
<organism evidence="3 4">
    <name type="scientific">Nocardioides marmoriginsengisoli</name>
    <dbReference type="NCBI Taxonomy" id="661483"/>
    <lineage>
        <taxon>Bacteria</taxon>
        <taxon>Bacillati</taxon>
        <taxon>Actinomycetota</taxon>
        <taxon>Actinomycetes</taxon>
        <taxon>Propionibacteriales</taxon>
        <taxon>Nocardioidaceae</taxon>
        <taxon>Nocardioides</taxon>
    </lineage>
</organism>
<comment type="caution">
    <text evidence="3">The sequence shown here is derived from an EMBL/GenBank/DDBJ whole genome shotgun (WGS) entry which is preliminary data.</text>
</comment>
<protein>
    <submittedName>
        <fullName evidence="3">Alpha/beta hydrolase</fullName>
    </submittedName>
</protein>
<dbReference type="Gene3D" id="3.40.50.1820">
    <property type="entry name" value="alpha/beta hydrolase"/>
    <property type="match status" value="1"/>
</dbReference>
<dbReference type="PANTHER" id="PTHR22946">
    <property type="entry name" value="DIENELACTONE HYDROLASE DOMAIN-CONTAINING PROTEIN-RELATED"/>
    <property type="match status" value="1"/>
</dbReference>
<keyword evidence="4" id="KW-1185">Reference proteome</keyword>
<dbReference type="GO" id="GO:0016787">
    <property type="term" value="F:hydrolase activity"/>
    <property type="evidence" value="ECO:0007669"/>
    <property type="project" value="UniProtKB-KW"/>
</dbReference>
<dbReference type="InterPro" id="IPR029058">
    <property type="entry name" value="AB_hydrolase_fold"/>
</dbReference>
<comment type="similarity">
    <text evidence="1">Belongs to the AB hydrolase superfamily.</text>
</comment>
<accession>A0A3N0CGD9</accession>
<evidence type="ECO:0000256" key="1">
    <source>
        <dbReference type="ARBA" id="ARBA00008645"/>
    </source>
</evidence>
<keyword evidence="2 3" id="KW-0378">Hydrolase</keyword>
<dbReference type="InterPro" id="IPR010520">
    <property type="entry name" value="FrsA-like"/>
</dbReference>
<dbReference type="Gene3D" id="1.20.1440.110">
    <property type="entry name" value="acylaminoacyl peptidase"/>
    <property type="match status" value="1"/>
</dbReference>
<dbReference type="PANTHER" id="PTHR22946:SF12">
    <property type="entry name" value="CONIDIAL PIGMENT BIOSYNTHESIS PROTEIN AYG1 (AFU_ORTHOLOGUE AFUA_2G17550)"/>
    <property type="match status" value="1"/>
</dbReference>
<dbReference type="OrthoDB" id="9765647at2"/>
<gene>
    <name evidence="3" type="ORF">EFK50_12120</name>
</gene>